<evidence type="ECO:0000313" key="4">
    <source>
        <dbReference type="EMBL" id="PLM83072.1"/>
    </source>
</evidence>
<keyword evidence="2" id="KW-0456">Lyase</keyword>
<dbReference type="Pfam" id="PF00701">
    <property type="entry name" value="DHDPS"/>
    <property type="match status" value="1"/>
</dbReference>
<sequence length="199" mass="21580">RLGVDAVSAITPWFVPLKQEELINHYTAIADALSVPLFLYNIPARTGNTIAPETARQLARHENIVGIKDSAGSYDSLKGFLDAVRDIDGFDVLNGPDSLIHQGYVDGCSACISGLANVAPAEINAIWSLFHAGDIAGSRQAQERVTGLRTDLYKVAFSPAAVKKALQLMGHEVGDSRYAVQFSDQQLQQIRDIIARYLA</sequence>
<dbReference type="GO" id="GO:0044281">
    <property type="term" value="P:small molecule metabolic process"/>
    <property type="evidence" value="ECO:0007669"/>
    <property type="project" value="UniProtKB-ARBA"/>
</dbReference>
<dbReference type="EMBL" id="PIDP01002016">
    <property type="protein sequence ID" value="PLM83072.1"/>
    <property type="molecule type" value="Genomic_DNA"/>
</dbReference>
<name>A0A2N4YQV7_KLEVA</name>
<keyword evidence="3" id="KW-0704">Schiff base</keyword>
<dbReference type="Proteomes" id="UP000234412">
    <property type="component" value="Unassembled WGS sequence"/>
</dbReference>
<evidence type="ECO:0000313" key="5">
    <source>
        <dbReference type="Proteomes" id="UP000234412"/>
    </source>
</evidence>
<protein>
    <submittedName>
        <fullName evidence="4">Dihydrodipicolinate synthase family protein</fullName>
    </submittedName>
</protein>
<comment type="similarity">
    <text evidence="1">Belongs to the DapA family.</text>
</comment>
<proteinExistence type="inferred from homology"/>
<dbReference type="PANTHER" id="PTHR12128:SF66">
    <property type="entry name" value="4-HYDROXY-2-OXOGLUTARATE ALDOLASE, MITOCHONDRIAL"/>
    <property type="match status" value="1"/>
</dbReference>
<reference evidence="4 5" key="2">
    <citation type="submission" date="2018-01" db="EMBL/GenBank/DDBJ databases">
        <title>Genomic study of Klebsiella pneumoniae.</title>
        <authorList>
            <person name="Yang Y."/>
            <person name="Bicalho R."/>
        </authorList>
    </citation>
    <scope>NUCLEOTIDE SEQUENCE [LARGE SCALE GENOMIC DNA]</scope>
    <source>
        <strain evidence="4 5">A8</strain>
    </source>
</reference>
<dbReference type="AlphaFoldDB" id="A0A2N4YQV7"/>
<comment type="caution">
    <text evidence="4">The sequence shown here is derived from an EMBL/GenBank/DDBJ whole genome shotgun (WGS) entry which is preliminary data.</text>
</comment>
<dbReference type="PANTHER" id="PTHR12128">
    <property type="entry name" value="DIHYDRODIPICOLINATE SYNTHASE"/>
    <property type="match status" value="1"/>
</dbReference>
<dbReference type="InterPro" id="IPR020625">
    <property type="entry name" value="Schiff_base-form_aldolases_AS"/>
</dbReference>
<evidence type="ECO:0000256" key="1">
    <source>
        <dbReference type="ARBA" id="ARBA00007592"/>
    </source>
</evidence>
<gene>
    <name evidence="4" type="ORF">CWN47_33445</name>
</gene>
<evidence type="ECO:0000256" key="2">
    <source>
        <dbReference type="ARBA" id="ARBA00023239"/>
    </source>
</evidence>
<dbReference type="Gene3D" id="3.20.20.70">
    <property type="entry name" value="Aldolase class I"/>
    <property type="match status" value="1"/>
</dbReference>
<dbReference type="SUPFAM" id="SSF51569">
    <property type="entry name" value="Aldolase"/>
    <property type="match status" value="1"/>
</dbReference>
<dbReference type="SMART" id="SM01130">
    <property type="entry name" value="DHDPS"/>
    <property type="match status" value="1"/>
</dbReference>
<reference evidence="4 5" key="1">
    <citation type="submission" date="2017-11" db="EMBL/GenBank/DDBJ databases">
        <authorList>
            <person name="Han C.G."/>
        </authorList>
    </citation>
    <scope>NUCLEOTIDE SEQUENCE [LARGE SCALE GENOMIC DNA]</scope>
    <source>
        <strain evidence="4 5">A8</strain>
    </source>
</reference>
<dbReference type="PROSITE" id="PS00666">
    <property type="entry name" value="DHDPS_2"/>
    <property type="match status" value="1"/>
</dbReference>
<dbReference type="InterPro" id="IPR013785">
    <property type="entry name" value="Aldolase_TIM"/>
</dbReference>
<evidence type="ECO:0000256" key="3">
    <source>
        <dbReference type="ARBA" id="ARBA00023270"/>
    </source>
</evidence>
<accession>A0A2N4YQV7</accession>
<feature type="non-terminal residue" evidence="4">
    <location>
        <position position="1"/>
    </location>
</feature>
<dbReference type="GO" id="GO:0008840">
    <property type="term" value="F:4-hydroxy-tetrahydrodipicolinate synthase activity"/>
    <property type="evidence" value="ECO:0007669"/>
    <property type="project" value="TreeGrafter"/>
</dbReference>
<dbReference type="CDD" id="cd00408">
    <property type="entry name" value="DHDPS-like"/>
    <property type="match status" value="1"/>
</dbReference>
<dbReference type="InterPro" id="IPR002220">
    <property type="entry name" value="DapA-like"/>
</dbReference>
<organism evidence="4 5">
    <name type="scientific">Klebsiella variicola</name>
    <dbReference type="NCBI Taxonomy" id="244366"/>
    <lineage>
        <taxon>Bacteria</taxon>
        <taxon>Pseudomonadati</taxon>
        <taxon>Pseudomonadota</taxon>
        <taxon>Gammaproteobacteria</taxon>
        <taxon>Enterobacterales</taxon>
        <taxon>Enterobacteriaceae</taxon>
        <taxon>Klebsiella/Raoultella group</taxon>
        <taxon>Klebsiella</taxon>
        <taxon>Klebsiella pneumoniae complex</taxon>
    </lineage>
</organism>
<dbReference type="PRINTS" id="PR00146">
    <property type="entry name" value="DHPICSNTHASE"/>
</dbReference>